<dbReference type="RefSeq" id="XP_040801039.1">
    <property type="nucleotide sequence ID" value="XM_040950147.1"/>
</dbReference>
<reference evidence="2 3" key="1">
    <citation type="submission" date="2018-02" db="EMBL/GenBank/DDBJ databases">
        <title>The genomes of Aspergillus section Nigri reveals drivers in fungal speciation.</title>
        <authorList>
            <consortium name="DOE Joint Genome Institute"/>
            <person name="Vesth T.C."/>
            <person name="Nybo J."/>
            <person name="Theobald S."/>
            <person name="Brandl J."/>
            <person name="Frisvad J.C."/>
            <person name="Nielsen K.F."/>
            <person name="Lyhne E.K."/>
            <person name="Kogle M.E."/>
            <person name="Kuo A."/>
            <person name="Riley R."/>
            <person name="Clum A."/>
            <person name="Nolan M."/>
            <person name="Lipzen A."/>
            <person name="Salamov A."/>
            <person name="Henrissat B."/>
            <person name="Wiebenga A."/>
            <person name="De vries R.P."/>
            <person name="Grigoriev I.V."/>
            <person name="Mortensen U.H."/>
            <person name="Andersen M.R."/>
            <person name="Baker S.E."/>
        </authorList>
    </citation>
    <scope>NUCLEOTIDE SEQUENCE [LARGE SCALE GENOMIC DNA]</scope>
    <source>
        <strain evidence="2 3">CBS 313.89</strain>
    </source>
</reference>
<gene>
    <name evidence="2" type="ORF">BO72DRAFT_528061</name>
</gene>
<dbReference type="EMBL" id="KZ824645">
    <property type="protein sequence ID" value="RAK77029.1"/>
    <property type="molecule type" value="Genomic_DNA"/>
</dbReference>
<dbReference type="PANTHER" id="PTHR35870">
    <property type="entry name" value="PROTEIN, PUTATIVE (AFU_ORTHOLOGUE AFUA_5G03330)-RELATED"/>
    <property type="match status" value="1"/>
</dbReference>
<proteinExistence type="predicted"/>
<dbReference type="Proteomes" id="UP000249789">
    <property type="component" value="Unassembled WGS sequence"/>
</dbReference>
<evidence type="ECO:0000313" key="2">
    <source>
        <dbReference type="EMBL" id="RAK77029.1"/>
    </source>
</evidence>
<sequence length="437" mass="49517">MATSTKIYLTPENSGVFSSSGLSWASARKVSEVLQHDMENHHIYRNDIEFHNHLVHFMLTSWALGASPETIELQYKREAKCQRPAFPRDEARIQSFADKKEFMKHLYHEDQYSNYLAFFQRVIAEKGVAAVVNEYLFGGDELAESLLSRLFAGLVHPIIHLGFGIEFQQPAIVAQALAQASVHQDYLGGDFYKPAAAAAAAARAPTPTKTLMEIMDEMRANQTLREAAVHGDSEVFADGILKRAGAEVIRACSQWTVPEDKIREKLGEMINAAIYWTATAQHPQKQLKLDFFFIHAVNLAIFFQAFTDLRYLSSANKARLLEMKGRTDLLIWASRKMPEPQPRDVLKYPIHLGWPEVFAQSYLHPSDDGHLSKFVRTVAAAEQLCRPQESTWDLPVRGDMWLQIGNMAVDSVGIVSEDMWVRGSGFEESWQKFRPRT</sequence>
<dbReference type="OrthoDB" id="10004862at2759"/>
<keyword evidence="3" id="KW-1185">Reference proteome</keyword>
<dbReference type="PANTHER" id="PTHR35870:SF1">
    <property type="entry name" value="PROTEIN, PUTATIVE (AFU_ORTHOLOGUE AFUA_5G03330)-RELATED"/>
    <property type="match status" value="1"/>
</dbReference>
<name>A0A8G1W1G8_9EURO</name>
<dbReference type="VEuPathDB" id="FungiDB:BO72DRAFT_528061"/>
<dbReference type="AlphaFoldDB" id="A0A8G1W1G8"/>
<evidence type="ECO:0000256" key="1">
    <source>
        <dbReference type="ARBA" id="ARBA00023002"/>
    </source>
</evidence>
<organism evidence="2 3">
    <name type="scientific">Aspergillus fijiensis CBS 313.89</name>
    <dbReference type="NCBI Taxonomy" id="1448319"/>
    <lineage>
        <taxon>Eukaryota</taxon>
        <taxon>Fungi</taxon>
        <taxon>Dikarya</taxon>
        <taxon>Ascomycota</taxon>
        <taxon>Pezizomycotina</taxon>
        <taxon>Eurotiomycetes</taxon>
        <taxon>Eurotiomycetidae</taxon>
        <taxon>Eurotiales</taxon>
        <taxon>Aspergillaceae</taxon>
        <taxon>Aspergillus</taxon>
    </lineage>
</organism>
<protein>
    <submittedName>
        <fullName evidence="2">HypA-like protein</fullName>
    </submittedName>
</protein>
<accession>A0A8G1W1G8</accession>
<dbReference type="Pfam" id="PF14027">
    <property type="entry name" value="Questin_oxidase"/>
    <property type="match status" value="1"/>
</dbReference>
<dbReference type="InterPro" id="IPR025337">
    <property type="entry name" value="Questin_oxidase-like"/>
</dbReference>
<evidence type="ECO:0000313" key="3">
    <source>
        <dbReference type="Proteomes" id="UP000249789"/>
    </source>
</evidence>
<dbReference type="GO" id="GO:0016491">
    <property type="term" value="F:oxidoreductase activity"/>
    <property type="evidence" value="ECO:0007669"/>
    <property type="project" value="UniProtKB-KW"/>
</dbReference>
<dbReference type="GeneID" id="63867482"/>
<keyword evidence="1" id="KW-0560">Oxidoreductase</keyword>